<reference evidence="2 3" key="1">
    <citation type="submission" date="2017-04" db="EMBL/GenBank/DDBJ databases">
        <authorList>
            <consortium name="Geobacter pelophilus Genome Sequencing"/>
            <person name="Aoyagi T."/>
            <person name="Koike H."/>
            <person name="Hori T."/>
        </authorList>
    </citation>
    <scope>NUCLEOTIDE SEQUENCE [LARGE SCALE GENOMIC DNA]</scope>
    <source>
        <strain evidence="2 3">Drf2</strain>
    </source>
</reference>
<evidence type="ECO:0000259" key="1">
    <source>
        <dbReference type="Pfam" id="PF08751"/>
    </source>
</evidence>
<dbReference type="NCBIfam" id="TIGR02686">
    <property type="entry name" value="relax_trwC"/>
    <property type="match status" value="1"/>
</dbReference>
<evidence type="ECO:0000313" key="2">
    <source>
        <dbReference type="EMBL" id="GAW67970.1"/>
    </source>
</evidence>
<name>A0ABQ0MLM2_9BACT</name>
<dbReference type="NCBIfam" id="NF041492">
    <property type="entry name" value="MobF"/>
    <property type="match status" value="1"/>
</dbReference>
<evidence type="ECO:0000313" key="3">
    <source>
        <dbReference type="Proteomes" id="UP000194153"/>
    </source>
</evidence>
<proteinExistence type="predicted"/>
<dbReference type="Proteomes" id="UP000194153">
    <property type="component" value="Unassembled WGS sequence"/>
</dbReference>
<dbReference type="Pfam" id="PF08751">
    <property type="entry name" value="TrwC"/>
    <property type="match status" value="1"/>
</dbReference>
<gene>
    <name evidence="2" type="ORF">GPEL0_01f4083</name>
</gene>
<dbReference type="CDD" id="cd18809">
    <property type="entry name" value="SF1_C_RecD"/>
    <property type="match status" value="1"/>
</dbReference>
<dbReference type="InterPro" id="IPR027417">
    <property type="entry name" value="P-loop_NTPase"/>
</dbReference>
<organism evidence="2 3">
    <name type="scientific">Geoanaerobacter pelophilus</name>
    <dbReference type="NCBI Taxonomy" id="60036"/>
    <lineage>
        <taxon>Bacteria</taxon>
        <taxon>Pseudomonadati</taxon>
        <taxon>Thermodesulfobacteriota</taxon>
        <taxon>Desulfuromonadia</taxon>
        <taxon>Geobacterales</taxon>
        <taxon>Geobacteraceae</taxon>
        <taxon>Geoanaerobacter</taxon>
    </lineage>
</organism>
<protein>
    <submittedName>
        <fullName evidence="2">Relaxase</fullName>
    </submittedName>
</protein>
<dbReference type="InterPro" id="IPR014862">
    <property type="entry name" value="TrwC"/>
</dbReference>
<feature type="domain" description="TrwC relaxase" evidence="1">
    <location>
        <begin position="4"/>
        <end position="278"/>
    </location>
</feature>
<dbReference type="InterPro" id="IPR014059">
    <property type="entry name" value="TraI/TrwC_relax"/>
</dbReference>
<dbReference type="Pfam" id="PF13604">
    <property type="entry name" value="AAA_30"/>
    <property type="match status" value="1"/>
</dbReference>
<dbReference type="Gene3D" id="3.40.50.300">
    <property type="entry name" value="P-loop containing nucleotide triphosphate hydrolases"/>
    <property type="match status" value="2"/>
</dbReference>
<dbReference type="SUPFAM" id="SSF55464">
    <property type="entry name" value="Origin of replication-binding domain, RBD-like"/>
    <property type="match status" value="1"/>
</dbReference>
<dbReference type="SUPFAM" id="SSF52540">
    <property type="entry name" value="P-loop containing nucleoside triphosphate hydrolases"/>
    <property type="match status" value="1"/>
</dbReference>
<accession>A0ABQ0MLM2</accession>
<sequence>MAAGQAGGYFSQEDYYLRGDDLGENSLWLGRGSRELGLEGPVREEEFRALCRGEDPEGNLIVAPKLTRDPHSGLLVETHRAGNDCTFSAPKSVSIAYAAGVDGVREAHDAAVLSVVGHMEEHYSHYRSPEGVRNGGMVAAKFDHATSRNIDPQLHSHVFVVNAVRTGDGSWRANEPKAIFQDQKSLGLLYRQALAHELIERGFEVEIRDRSQMFIELKGIDPRLVEHFSSRRLAIEEQVERWRSEGHFIGVPHARLYEMAALESRDPKRSITKEEVTRIFERGFEECGSSVQKVRLELEESRERALSVPRPEVEPPRRVLEAAVRDLAEREAVLDRARVLDQAVRVSGGGHTLSELNAALDGGTPGLVRLGQDARGRELYTTAEMQELERRNLDRIRELAPFRSVTTKAELERYLERLSEEGVRLTAGQTAEVFNELTGSRGAALSMGDPGTAKTSTLKVIERFNEEVLVPEGQEHLSVNLAYTGKAARELSLATGRPACTLSSFEKANPASKFALQRQNGEPAMVMVAGEKILIPDQGGREVVFRVDEAGFLGARQAEHLLEVVEELQQRGLQVKLHLLGDSKQMQGIQAGDLLKQVRELGLRQEVDYAHLDEILRQRDPGLLEIARTLNREDRPLAENARKALSELEKRCELREFSNLEDLRREVMQHYLEESRKPSLLPERERNGDTQQVLLVTSTNAQRKELNSEIRAARVAAGEIEEGKSFTVLSPVRQELTVEGYQLGDTVLFSGEPAGNGRMINWGARLQTEGQVVKLDRGQNRVTVSYLFAGKGPDGEKELREVSKEFSAADLAGRTTLFRKEERRFSVGDRIVALKNDAKLDLQNGALGVIRELDDKGAMLVDLGDRQVRLDLEKYRQLDHAYAVTIHKSQGSTVEHSIMYAPVRPGKGPEKEIDGAAEEYGRTSYNALNVAVTRARFGTRVFTNSIEGLTRSVETVDGKTSTLAKVREPKRNISPVLLEKIEGRPGPGLSLKIENLQRVMLRPEAGVRKMPSLEHVVPMLRVPGHKLPAPVREIPSLQKTVGRQLELSLPKGFGMDLEK</sequence>
<dbReference type="EMBL" id="BDQG01000001">
    <property type="protein sequence ID" value="GAW67970.1"/>
    <property type="molecule type" value="Genomic_DNA"/>
</dbReference>
<reference evidence="3" key="2">
    <citation type="submission" date="2017-05" db="EMBL/GenBank/DDBJ databases">
        <title>Draft genome sequence of Geobacter pelophilus, a iron(III)-reducing bacteria.</title>
        <authorList>
            <person name="Aoyagi T."/>
            <person name="Koike H."/>
            <person name="Morita T."/>
            <person name="Sato Y."/>
            <person name="Habe H."/>
            <person name="Hori T."/>
        </authorList>
    </citation>
    <scope>NUCLEOTIDE SEQUENCE [LARGE SCALE GENOMIC DNA]</scope>
    <source>
        <strain evidence="3">Drf2</strain>
    </source>
</reference>
<comment type="caution">
    <text evidence="2">The sequence shown here is derived from an EMBL/GenBank/DDBJ whole genome shotgun (WGS) entry which is preliminary data.</text>
</comment>
<keyword evidence="3" id="KW-1185">Reference proteome</keyword>